<dbReference type="PROSITE" id="PS50179">
    <property type="entry name" value="VHS"/>
    <property type="match status" value="1"/>
</dbReference>
<feature type="domain" description="VHS" evidence="2">
    <location>
        <begin position="31"/>
        <end position="164"/>
    </location>
</feature>
<dbReference type="Proteomes" id="UP000708208">
    <property type="component" value="Unassembled WGS sequence"/>
</dbReference>
<feature type="region of interest" description="Disordered" evidence="1">
    <location>
        <begin position="330"/>
        <end position="353"/>
    </location>
</feature>
<dbReference type="PANTHER" id="PTHR13856:SF137">
    <property type="entry name" value="GH05942P"/>
    <property type="match status" value="1"/>
</dbReference>
<protein>
    <recommendedName>
        <fullName evidence="6">TOM1-like protein 2</fullName>
    </recommendedName>
</protein>
<dbReference type="GO" id="GO:0016020">
    <property type="term" value="C:membrane"/>
    <property type="evidence" value="ECO:0007669"/>
    <property type="project" value="TreeGrafter"/>
</dbReference>
<dbReference type="PANTHER" id="PTHR13856">
    <property type="entry name" value="VHS DOMAIN CONTAINING PROTEIN FAMILY"/>
    <property type="match status" value="1"/>
</dbReference>
<evidence type="ECO:0000259" key="3">
    <source>
        <dbReference type="PROSITE" id="PS50909"/>
    </source>
</evidence>
<feature type="domain" description="GAT" evidence="3">
    <location>
        <begin position="202"/>
        <end position="290"/>
    </location>
</feature>
<accession>A0A8J2LK92</accession>
<dbReference type="OrthoDB" id="2018246at2759"/>
<dbReference type="AlphaFoldDB" id="A0A8J2LK92"/>
<evidence type="ECO:0000313" key="5">
    <source>
        <dbReference type="Proteomes" id="UP000708208"/>
    </source>
</evidence>
<dbReference type="GO" id="GO:0030276">
    <property type="term" value="F:clathrin binding"/>
    <property type="evidence" value="ECO:0007669"/>
    <property type="project" value="TreeGrafter"/>
</dbReference>
<sequence>MEAAKKPLDDILSFFAGNPFATPVGQKIEQATDSSLASENWGLNMEICDMINMSEDGAKDAARAIHKRLKQNAGKNYTIIMYTLTVLETCVKNCGKKLHILVCHKDFIQNLVNLIGPKNDPPAVVQEKILGLIQSWADTFQDQAELSGVVQVYHDLKSKGIEFPMTDLDAMAPILTPKRSVEAEPILHPVDLGERQTKVTPDQVSKIRRDLDVVQSNMAVFSEMLSEMKPGNENVNDVELLEELFATCKEMQRRIAELLCSIISDELTGEMLHINDELNNLFLRYGRYKKNQEKTQQKPSEPSLIDFGGEGDLSRKLGVLSVANSKPNDDADFDSFAQSRTDKVAKPSAKPEGGNIEEEILMGHKISDFDEMEAWLRENPVAPAAYTSGTSESTLTSSEFDKFLADRAAAAVNSGNISSEGQGGESSSNPQITL</sequence>
<dbReference type="GO" id="GO:0043130">
    <property type="term" value="F:ubiquitin binding"/>
    <property type="evidence" value="ECO:0007669"/>
    <property type="project" value="InterPro"/>
</dbReference>
<dbReference type="PROSITE" id="PS50909">
    <property type="entry name" value="GAT"/>
    <property type="match status" value="1"/>
</dbReference>
<dbReference type="CDD" id="cd03565">
    <property type="entry name" value="VHS_Tom1_like"/>
    <property type="match status" value="1"/>
</dbReference>
<dbReference type="Pfam" id="PF00790">
    <property type="entry name" value="VHS"/>
    <property type="match status" value="1"/>
</dbReference>
<dbReference type="InterPro" id="IPR002014">
    <property type="entry name" value="VHS_dom"/>
</dbReference>
<feature type="region of interest" description="Disordered" evidence="1">
    <location>
        <begin position="414"/>
        <end position="434"/>
    </location>
</feature>
<evidence type="ECO:0008006" key="6">
    <source>
        <dbReference type="Google" id="ProtNLM"/>
    </source>
</evidence>
<keyword evidence="5" id="KW-1185">Reference proteome</keyword>
<reference evidence="4" key="1">
    <citation type="submission" date="2021-06" db="EMBL/GenBank/DDBJ databases">
        <authorList>
            <person name="Hodson N. C."/>
            <person name="Mongue J. A."/>
            <person name="Jaron S. K."/>
        </authorList>
    </citation>
    <scope>NUCLEOTIDE SEQUENCE</scope>
</reference>
<dbReference type="InterPro" id="IPR004152">
    <property type="entry name" value="GAT_dom"/>
</dbReference>
<comment type="caution">
    <text evidence="4">The sequence shown here is derived from an EMBL/GenBank/DDBJ whole genome shotgun (WGS) entry which is preliminary data.</text>
</comment>
<evidence type="ECO:0000256" key="1">
    <source>
        <dbReference type="SAM" id="MobiDB-lite"/>
    </source>
</evidence>
<name>A0A8J2LK92_9HEXA</name>
<gene>
    <name evidence="4" type="ORF">AFUS01_LOCUS44499</name>
</gene>
<dbReference type="EMBL" id="CAJVCH010570508">
    <property type="protein sequence ID" value="CAG7835075.1"/>
    <property type="molecule type" value="Genomic_DNA"/>
</dbReference>
<evidence type="ECO:0000313" key="4">
    <source>
        <dbReference type="EMBL" id="CAG7835075.1"/>
    </source>
</evidence>
<dbReference type="GO" id="GO:0035091">
    <property type="term" value="F:phosphatidylinositol binding"/>
    <property type="evidence" value="ECO:0007669"/>
    <property type="project" value="InterPro"/>
</dbReference>
<dbReference type="GO" id="GO:0005768">
    <property type="term" value="C:endosome"/>
    <property type="evidence" value="ECO:0007669"/>
    <property type="project" value="TreeGrafter"/>
</dbReference>
<dbReference type="GO" id="GO:0007165">
    <property type="term" value="P:signal transduction"/>
    <property type="evidence" value="ECO:0007669"/>
    <property type="project" value="TreeGrafter"/>
</dbReference>
<organism evidence="4 5">
    <name type="scientific">Allacma fusca</name>
    <dbReference type="NCBI Taxonomy" id="39272"/>
    <lineage>
        <taxon>Eukaryota</taxon>
        <taxon>Metazoa</taxon>
        <taxon>Ecdysozoa</taxon>
        <taxon>Arthropoda</taxon>
        <taxon>Hexapoda</taxon>
        <taxon>Collembola</taxon>
        <taxon>Symphypleona</taxon>
        <taxon>Sminthuridae</taxon>
        <taxon>Allacma</taxon>
    </lineage>
</organism>
<dbReference type="Pfam" id="PF03127">
    <property type="entry name" value="GAT"/>
    <property type="match status" value="1"/>
</dbReference>
<dbReference type="SMART" id="SM00288">
    <property type="entry name" value="VHS"/>
    <property type="match status" value="1"/>
</dbReference>
<dbReference type="CDD" id="cd14233">
    <property type="entry name" value="GAT_TOM1_like"/>
    <property type="match status" value="1"/>
</dbReference>
<evidence type="ECO:0000259" key="2">
    <source>
        <dbReference type="PROSITE" id="PS50179"/>
    </source>
</evidence>
<proteinExistence type="predicted"/>